<gene>
    <name evidence="4" type="ORF">KC19_10G065100</name>
</gene>
<organism evidence="4 5">
    <name type="scientific">Ceratodon purpureus</name>
    <name type="common">Fire moss</name>
    <name type="synonym">Dicranum purpureum</name>
    <dbReference type="NCBI Taxonomy" id="3225"/>
    <lineage>
        <taxon>Eukaryota</taxon>
        <taxon>Viridiplantae</taxon>
        <taxon>Streptophyta</taxon>
        <taxon>Embryophyta</taxon>
        <taxon>Bryophyta</taxon>
        <taxon>Bryophytina</taxon>
        <taxon>Bryopsida</taxon>
        <taxon>Dicranidae</taxon>
        <taxon>Pseudoditrichales</taxon>
        <taxon>Ditrichaceae</taxon>
        <taxon>Ceratodon</taxon>
    </lineage>
</organism>
<dbReference type="AlphaFoldDB" id="A0A8T0GK66"/>
<keyword evidence="2" id="KW-0812">Transmembrane</keyword>
<proteinExistence type="predicted"/>
<evidence type="ECO:0000256" key="3">
    <source>
        <dbReference type="SAM" id="SignalP"/>
    </source>
</evidence>
<keyword evidence="2" id="KW-1133">Transmembrane helix</keyword>
<feature type="signal peptide" evidence="3">
    <location>
        <begin position="1"/>
        <end position="27"/>
    </location>
</feature>
<name>A0A8T0GK66_CERPU</name>
<evidence type="ECO:0000313" key="4">
    <source>
        <dbReference type="EMBL" id="KAG0558927.1"/>
    </source>
</evidence>
<keyword evidence="2" id="KW-0472">Membrane</keyword>
<feature type="region of interest" description="Disordered" evidence="1">
    <location>
        <begin position="400"/>
        <end position="440"/>
    </location>
</feature>
<comment type="caution">
    <text evidence="4">The sequence shown here is derived from an EMBL/GenBank/DDBJ whole genome shotgun (WGS) entry which is preliminary data.</text>
</comment>
<feature type="transmembrane region" description="Helical" evidence="2">
    <location>
        <begin position="238"/>
        <end position="259"/>
    </location>
</feature>
<keyword evidence="5" id="KW-1185">Reference proteome</keyword>
<reference evidence="4" key="1">
    <citation type="submission" date="2020-06" db="EMBL/GenBank/DDBJ databases">
        <title>WGS assembly of Ceratodon purpureus strain R40.</title>
        <authorList>
            <person name="Carey S.B."/>
            <person name="Jenkins J."/>
            <person name="Shu S."/>
            <person name="Lovell J.T."/>
            <person name="Sreedasyam A."/>
            <person name="Maumus F."/>
            <person name="Tiley G.P."/>
            <person name="Fernandez-Pozo N."/>
            <person name="Barry K."/>
            <person name="Chen C."/>
            <person name="Wang M."/>
            <person name="Lipzen A."/>
            <person name="Daum C."/>
            <person name="Saski C.A."/>
            <person name="Payton A.C."/>
            <person name="Mcbreen J.C."/>
            <person name="Conrad R.E."/>
            <person name="Kollar L.M."/>
            <person name="Olsson S."/>
            <person name="Huttunen S."/>
            <person name="Landis J.B."/>
            <person name="Wickett N.J."/>
            <person name="Johnson M.G."/>
            <person name="Rensing S.A."/>
            <person name="Grimwood J."/>
            <person name="Schmutz J."/>
            <person name="Mcdaniel S.F."/>
        </authorList>
    </citation>
    <scope>NUCLEOTIDE SEQUENCE</scope>
    <source>
        <strain evidence="4">R40</strain>
    </source>
</reference>
<feature type="transmembrane region" description="Helical" evidence="2">
    <location>
        <begin position="204"/>
        <end position="223"/>
    </location>
</feature>
<feature type="transmembrane region" description="Helical" evidence="2">
    <location>
        <begin position="163"/>
        <end position="183"/>
    </location>
</feature>
<evidence type="ECO:0000256" key="2">
    <source>
        <dbReference type="SAM" id="Phobius"/>
    </source>
</evidence>
<protein>
    <submittedName>
        <fullName evidence="4">Uncharacterized protein</fullName>
    </submittedName>
</protein>
<dbReference type="Proteomes" id="UP000822688">
    <property type="component" value="Chromosome 10"/>
</dbReference>
<accession>A0A8T0GK66</accession>
<evidence type="ECO:0000256" key="1">
    <source>
        <dbReference type="SAM" id="MobiDB-lite"/>
    </source>
</evidence>
<evidence type="ECO:0000313" key="5">
    <source>
        <dbReference type="Proteomes" id="UP000822688"/>
    </source>
</evidence>
<feature type="transmembrane region" description="Helical" evidence="2">
    <location>
        <begin position="304"/>
        <end position="321"/>
    </location>
</feature>
<sequence length="465" mass="53424">MGISWTRIIAGQLLAVLFVSALQTCLARRDPNLTLLTSPGIVGVWNRSEYSASQFRNDSLVRYFDIWPEFENATGVRFKYYCEDPEKGNLSLSNFTYSSTEGQLEPRPYYDLGVVELYQPYWKNWLFWKVDMNRISYSINCEYNDLHDLYVYRFWHMSVSQGFLAFMVMQGIVMLIVFVTVTIKWRGWEKWKCWFRPWSRDWEHFFSELIHLGLIVEVGYSLMEGVGHSDPRSWRASVIYNTGVVYTWLTWITVMSSVFRQITDGWNSRTEAARLKERINANFSGRGKLQSLEDITDDWRWQRVFGQLATVVLVSTYLTFVDDASGPGGVMDQMVGLILAAAIVANIWSLLVAAIILFRCTRILVQAGKVNCQKIHDRDPTYGDHLCHLNCMLRGEELTNGDSHHPSDVQGTEEPSNGDVAHHPRDVQGEDPANGDILCVSEDQERELANRFQPAHNTISPPEVV</sequence>
<keyword evidence="3" id="KW-0732">Signal</keyword>
<dbReference type="EMBL" id="CM026431">
    <property type="protein sequence ID" value="KAG0558927.1"/>
    <property type="molecule type" value="Genomic_DNA"/>
</dbReference>
<feature type="chain" id="PRO_5035916295" evidence="3">
    <location>
        <begin position="28"/>
        <end position="465"/>
    </location>
</feature>
<feature type="transmembrane region" description="Helical" evidence="2">
    <location>
        <begin position="333"/>
        <end position="358"/>
    </location>
</feature>